<accession>A0AAN7N0L3</accession>
<dbReference type="Pfam" id="PF00078">
    <property type="entry name" value="RVT_1"/>
    <property type="match status" value="1"/>
</dbReference>
<dbReference type="Pfam" id="PF03372">
    <property type="entry name" value="Exo_endo_phos"/>
    <property type="match status" value="1"/>
</dbReference>
<feature type="region of interest" description="Disordered" evidence="5">
    <location>
        <begin position="835"/>
        <end position="882"/>
    </location>
</feature>
<dbReference type="PANTHER" id="PTHR33395:SF22">
    <property type="entry name" value="REVERSE TRANSCRIPTASE DOMAIN-CONTAINING PROTEIN"/>
    <property type="match status" value="1"/>
</dbReference>
<dbReference type="InterPro" id="IPR000477">
    <property type="entry name" value="RT_dom"/>
</dbReference>
<dbReference type="InterPro" id="IPR036691">
    <property type="entry name" value="Endo/exonu/phosph_ase_sf"/>
</dbReference>
<dbReference type="CDD" id="cd23130">
    <property type="entry name" value="RING-HC_EHV1-like"/>
    <property type="match status" value="1"/>
</dbReference>
<feature type="domain" description="Reverse transcriptase" evidence="7">
    <location>
        <begin position="424"/>
        <end position="684"/>
    </location>
</feature>
<dbReference type="SUPFAM" id="SSF57850">
    <property type="entry name" value="RING/U-box"/>
    <property type="match status" value="1"/>
</dbReference>
<evidence type="ECO:0000256" key="1">
    <source>
        <dbReference type="ARBA" id="ARBA00022723"/>
    </source>
</evidence>
<feature type="region of interest" description="Disordered" evidence="5">
    <location>
        <begin position="1094"/>
        <end position="1223"/>
    </location>
</feature>
<sequence>MDGYKLFRRDRRGRRGGGVALYVRECLDSLELDDGDDRVECLWVRIRGKANKADIVVGVCYRPPNQDEETDELFYKQLGEASRSLALVLLGDFNLLDVCWKYNTAERKQSRRFLECVADKFLMQLVSKPMREGALLDLLFTNREGLVSHVMVGGCLGQSNHEMIEFLILGEVRRGVSKTATLDFRRVDFGLFRRLVERVPWEAALKGKGVQEGWTFFKEEVLKAQERAVPRCPPGKTSWRGGRPAWLTRELWLKFSKKRRVYNLWKKGRATQEDYKGVARLCREKIRRAKAELELNLAAAVKDNKKHFFKYISSKRRAKENLQPLVDGGGNTVTKDEEKAEVLNAFFASVFNSRANCSLGTQPPELEDRDGDQNGAPIIQGEMVSDLLHHLDTHKSMGPDEIHLRVLKELADVLTKPLSIIYQQSWLTGEVPADWRLANVTPIYKKGWKEDLGNYRPVSLTSVPGKLMEQIILSAITWHVEDNQGIKPSQHGFRKGRSCLTNLISFYDKVTHLVDEGKAVDVVCLDFSKAFDTVSHSILLETLAAHGLDGCTLRWVKNWLDGQAQRVVVNGVYSSWRPVTSGVPQGSVLGPVLFNIFINDLDEGIKCTLSQFADDTKLCGSVDLLEGRKALQRDLDRLDRWAKAWGRVAGSCLAEKDLGVLVDSRLNMSQQCAQAAKKANGILACIRNSMASREVIVPLYSAVVRLHLEYCVQFWAPHYKRDIEVLERIQRRATKLVKGLEQKSDEKRLRELGLFSLEKRRLRGDLIALYNCLKGGCREVGVGLFSQSACGHTPAERVGEVWSAERGLGAGVVLGELFLAALSARPQSRRRIFPALPASGSRGSQEARSQQQSVTPAAAAPVRGSSSTSPAPHSPPQQVESMATELEDRCPICLDSWEEASFVVPCLHQFCYPCILQWAESKPECPLWKRRILSILHSVRADDDYREHVITPSLPPSVVICQAGGAPRHPAAHNLHHPGAPQRWAAEGVPRRPVGDFQPLNWLNFFQNSPVLLQTLQSWVHQEMEETFGSRVLEAAMEVEDTVTGILNNQGMGSEVSGQMLGVSLQNRTAMFVPQRARVAVQRHRGEAHRLLGRAAGGQEGSPTGAPGPAASQGGSLAPGPAPSGSPVRSSMDELPGTSSAAVGGGPGSHPSAPVASPVEQEEPQEEPGQAVPRQEEPGQAVPRPSTPSRGSERFPGGPQRPPKRRTRSPEASPATKRPAPCW</sequence>
<feature type="compositionally biased region" description="Low complexity" evidence="5">
    <location>
        <begin position="1101"/>
        <end position="1130"/>
    </location>
</feature>
<protein>
    <submittedName>
        <fullName evidence="8">Uncharacterized protein</fullName>
    </submittedName>
</protein>
<dbReference type="GO" id="GO:0007508">
    <property type="term" value="P:larval heart development"/>
    <property type="evidence" value="ECO:0007669"/>
    <property type="project" value="TreeGrafter"/>
</dbReference>
<proteinExistence type="predicted"/>
<keyword evidence="2 4" id="KW-0863">Zinc-finger</keyword>
<organism evidence="8 9">
    <name type="scientific">Mycteria americana</name>
    <name type="common">Wood stork</name>
    <dbReference type="NCBI Taxonomy" id="33587"/>
    <lineage>
        <taxon>Eukaryota</taxon>
        <taxon>Metazoa</taxon>
        <taxon>Chordata</taxon>
        <taxon>Craniata</taxon>
        <taxon>Vertebrata</taxon>
        <taxon>Euteleostomi</taxon>
        <taxon>Archelosauria</taxon>
        <taxon>Archosauria</taxon>
        <taxon>Dinosauria</taxon>
        <taxon>Saurischia</taxon>
        <taxon>Theropoda</taxon>
        <taxon>Coelurosauria</taxon>
        <taxon>Aves</taxon>
        <taxon>Neognathae</taxon>
        <taxon>Neoaves</taxon>
        <taxon>Aequornithes</taxon>
        <taxon>Ciconiiformes</taxon>
        <taxon>Ciconiidae</taxon>
        <taxon>Mycteria</taxon>
    </lineage>
</organism>
<dbReference type="PANTHER" id="PTHR33395">
    <property type="entry name" value="TRANSCRIPTASE, PUTATIVE-RELATED-RELATED"/>
    <property type="match status" value="1"/>
</dbReference>
<evidence type="ECO:0000313" key="8">
    <source>
        <dbReference type="EMBL" id="KAK4815499.1"/>
    </source>
</evidence>
<keyword evidence="1" id="KW-0479">Metal-binding</keyword>
<dbReference type="Proteomes" id="UP001333110">
    <property type="component" value="Unassembled WGS sequence"/>
</dbReference>
<dbReference type="SUPFAM" id="SSF56672">
    <property type="entry name" value="DNA/RNA polymerases"/>
    <property type="match status" value="1"/>
</dbReference>
<dbReference type="GO" id="GO:0003824">
    <property type="term" value="F:catalytic activity"/>
    <property type="evidence" value="ECO:0007669"/>
    <property type="project" value="InterPro"/>
</dbReference>
<dbReference type="SMART" id="SM00184">
    <property type="entry name" value="RING"/>
    <property type="match status" value="1"/>
</dbReference>
<evidence type="ECO:0000256" key="5">
    <source>
        <dbReference type="SAM" id="MobiDB-lite"/>
    </source>
</evidence>
<name>A0AAN7N0L3_MYCAM</name>
<dbReference type="CDD" id="cd01650">
    <property type="entry name" value="RT_nLTR_like"/>
    <property type="match status" value="1"/>
</dbReference>
<dbReference type="InterPro" id="IPR013083">
    <property type="entry name" value="Znf_RING/FYVE/PHD"/>
</dbReference>
<keyword evidence="3" id="KW-0862">Zinc</keyword>
<dbReference type="AlphaFoldDB" id="A0AAN7N0L3"/>
<dbReference type="PROSITE" id="PS50878">
    <property type="entry name" value="RT_POL"/>
    <property type="match status" value="1"/>
</dbReference>
<dbReference type="PROSITE" id="PS00518">
    <property type="entry name" value="ZF_RING_1"/>
    <property type="match status" value="1"/>
</dbReference>
<dbReference type="Gene3D" id="3.60.10.10">
    <property type="entry name" value="Endonuclease/exonuclease/phosphatase"/>
    <property type="match status" value="1"/>
</dbReference>
<comment type="caution">
    <text evidence="8">The sequence shown here is derived from an EMBL/GenBank/DDBJ whole genome shotgun (WGS) entry which is preliminary data.</text>
</comment>
<reference evidence="8 9" key="1">
    <citation type="journal article" date="2023" name="J. Hered.">
        <title>Chromosome-level genome of the wood stork (Mycteria americana) provides insight into avian chromosome evolution.</title>
        <authorList>
            <person name="Flamio R. Jr."/>
            <person name="Ramstad K.M."/>
        </authorList>
    </citation>
    <scope>NUCLEOTIDE SEQUENCE [LARGE SCALE GENOMIC DNA]</scope>
    <source>
        <strain evidence="8">JAX WOST 10</strain>
    </source>
</reference>
<evidence type="ECO:0000259" key="7">
    <source>
        <dbReference type="PROSITE" id="PS50878"/>
    </source>
</evidence>
<dbReference type="GO" id="GO:0008270">
    <property type="term" value="F:zinc ion binding"/>
    <property type="evidence" value="ECO:0007669"/>
    <property type="project" value="UniProtKB-KW"/>
</dbReference>
<evidence type="ECO:0000259" key="6">
    <source>
        <dbReference type="PROSITE" id="PS50089"/>
    </source>
</evidence>
<dbReference type="InterPro" id="IPR005135">
    <property type="entry name" value="Endo/exonuclease/phosphatase"/>
</dbReference>
<dbReference type="GO" id="GO:0061343">
    <property type="term" value="P:cell adhesion involved in heart morphogenesis"/>
    <property type="evidence" value="ECO:0007669"/>
    <property type="project" value="TreeGrafter"/>
</dbReference>
<gene>
    <name evidence="8" type="ORF">QYF61_003057</name>
</gene>
<evidence type="ECO:0000256" key="2">
    <source>
        <dbReference type="ARBA" id="ARBA00022771"/>
    </source>
</evidence>
<feature type="compositionally biased region" description="Polar residues" evidence="5">
    <location>
        <begin position="841"/>
        <end position="855"/>
    </location>
</feature>
<dbReference type="EMBL" id="JAUNZN010000009">
    <property type="protein sequence ID" value="KAK4815499.1"/>
    <property type="molecule type" value="Genomic_DNA"/>
</dbReference>
<dbReference type="InterPro" id="IPR001841">
    <property type="entry name" value="Znf_RING"/>
</dbReference>
<dbReference type="GO" id="GO:0031012">
    <property type="term" value="C:extracellular matrix"/>
    <property type="evidence" value="ECO:0007669"/>
    <property type="project" value="TreeGrafter"/>
</dbReference>
<evidence type="ECO:0000256" key="3">
    <source>
        <dbReference type="ARBA" id="ARBA00022833"/>
    </source>
</evidence>
<dbReference type="InterPro" id="IPR043502">
    <property type="entry name" value="DNA/RNA_pol_sf"/>
</dbReference>
<evidence type="ECO:0000256" key="4">
    <source>
        <dbReference type="PROSITE-ProRule" id="PRU00175"/>
    </source>
</evidence>
<dbReference type="InterPro" id="IPR017907">
    <property type="entry name" value="Znf_RING_CS"/>
</dbReference>
<dbReference type="PROSITE" id="PS50089">
    <property type="entry name" value="ZF_RING_2"/>
    <property type="match status" value="1"/>
</dbReference>
<dbReference type="Pfam" id="PF13923">
    <property type="entry name" value="zf-C3HC4_2"/>
    <property type="match status" value="1"/>
</dbReference>
<feature type="domain" description="RING-type" evidence="6">
    <location>
        <begin position="890"/>
        <end position="929"/>
    </location>
</feature>
<keyword evidence="9" id="KW-1185">Reference proteome</keyword>
<dbReference type="SUPFAM" id="SSF56219">
    <property type="entry name" value="DNase I-like"/>
    <property type="match status" value="1"/>
</dbReference>
<dbReference type="Gene3D" id="3.30.40.10">
    <property type="entry name" value="Zinc/RING finger domain, C3HC4 (zinc finger)"/>
    <property type="match status" value="1"/>
</dbReference>
<evidence type="ECO:0000313" key="9">
    <source>
        <dbReference type="Proteomes" id="UP001333110"/>
    </source>
</evidence>